<dbReference type="EMBL" id="LWDD02000921">
    <property type="protein sequence ID" value="KAE8255132.1"/>
    <property type="molecule type" value="Genomic_DNA"/>
</dbReference>
<organism evidence="2 3">
    <name type="scientific">Tilletia caries</name>
    <name type="common">wheat bunt fungus</name>
    <dbReference type="NCBI Taxonomy" id="13290"/>
    <lineage>
        <taxon>Eukaryota</taxon>
        <taxon>Fungi</taxon>
        <taxon>Dikarya</taxon>
        <taxon>Basidiomycota</taxon>
        <taxon>Ustilaginomycotina</taxon>
        <taxon>Exobasidiomycetes</taxon>
        <taxon>Tilletiales</taxon>
        <taxon>Tilletiaceae</taxon>
        <taxon>Tilletia</taxon>
    </lineage>
</organism>
<evidence type="ECO:0000256" key="1">
    <source>
        <dbReference type="SAM" id="MobiDB-lite"/>
    </source>
</evidence>
<feature type="compositionally biased region" description="Pro residues" evidence="1">
    <location>
        <begin position="252"/>
        <end position="264"/>
    </location>
</feature>
<gene>
    <name evidence="2" type="ORF">A4X03_0g5610</name>
</gene>
<reference evidence="2" key="1">
    <citation type="submission" date="2016-04" db="EMBL/GenBank/DDBJ databases">
        <authorList>
            <person name="Nguyen H.D."/>
            <person name="Kesanakurti P."/>
            <person name="Cullis J."/>
            <person name="Levesque C.A."/>
            <person name="Hambleton S."/>
        </authorList>
    </citation>
    <scope>NUCLEOTIDE SEQUENCE</scope>
    <source>
        <strain evidence="2">DAOMC 238032</strain>
    </source>
</reference>
<feature type="region of interest" description="Disordered" evidence="1">
    <location>
        <begin position="182"/>
        <end position="323"/>
    </location>
</feature>
<feature type="compositionally biased region" description="Polar residues" evidence="1">
    <location>
        <begin position="289"/>
        <end position="323"/>
    </location>
</feature>
<feature type="compositionally biased region" description="Low complexity" evidence="1">
    <location>
        <begin position="265"/>
        <end position="288"/>
    </location>
</feature>
<feature type="compositionally biased region" description="Low complexity" evidence="1">
    <location>
        <begin position="199"/>
        <end position="218"/>
    </location>
</feature>
<comment type="caution">
    <text evidence="2">The sequence shown here is derived from an EMBL/GenBank/DDBJ whole genome shotgun (WGS) entry which is preliminary data.</text>
</comment>
<protein>
    <submittedName>
        <fullName evidence="2">Uncharacterized protein</fullName>
    </submittedName>
</protein>
<accession>A0A8T8T2Z0</accession>
<sequence length="392" mass="42476">MHEKIADLEQQLSAANKALAELKPAHDDRTLLTAGHGDYFSKSQQQWVPLSDEFKLQIMWHETTAQKKFDVQETLNLPLQKCIFTEDGTPIADHVYRSMRTDAKELILLQLAGLPDQPMATKYRMLAFYKARYAPQLSKVCRTLSERWCELAMCANVWKARAMIGRALRAIGQVSVTDFRVADEAESSSTPSGGRSRLSSTWTTPKTVPSSPTKAPTSGSTSKVTIRARAVADAFGSNPNPPPETTTSAQPPSTPSTNPNPPPETTTSAQPPSTSSTAMASTSTLALTDRSNLTPNAASIPTPAFTLSGSQAPTKDTTSLSTSEVEAIDKNVAIALLEERNVTTHARQHARTITKLLVKSHVSQPIRQEDLRTATAAVSSAASKRRKGNPQV</sequence>
<proteinExistence type="predicted"/>
<reference evidence="2" key="2">
    <citation type="journal article" date="2019" name="IMA Fungus">
        <title>Genome sequencing and comparison of five Tilletia species to identify candidate genes for the detection of regulated species infecting wheat.</title>
        <authorList>
            <person name="Nguyen H.D.T."/>
            <person name="Sultana T."/>
            <person name="Kesanakurti P."/>
            <person name="Hambleton S."/>
        </authorList>
    </citation>
    <scope>NUCLEOTIDE SEQUENCE</scope>
    <source>
        <strain evidence="2">DAOMC 238032</strain>
    </source>
</reference>
<name>A0A8T8T2Z0_9BASI</name>
<dbReference type="AlphaFoldDB" id="A0A8T8T2Z0"/>
<evidence type="ECO:0000313" key="2">
    <source>
        <dbReference type="EMBL" id="KAE8255132.1"/>
    </source>
</evidence>
<dbReference type="Proteomes" id="UP000077671">
    <property type="component" value="Unassembled WGS sequence"/>
</dbReference>
<evidence type="ECO:0000313" key="3">
    <source>
        <dbReference type="Proteomes" id="UP000077671"/>
    </source>
</evidence>